<evidence type="ECO:0000313" key="4">
    <source>
        <dbReference type="Proteomes" id="UP000199208"/>
    </source>
</evidence>
<evidence type="ECO:0000256" key="1">
    <source>
        <dbReference type="ARBA" id="ARBA00022801"/>
    </source>
</evidence>
<comment type="function">
    <text evidence="2">Hydrolyzes RNA 2',3'-cyclic phosphodiester to an RNA 2'-phosphomonoester.</text>
</comment>
<dbReference type="RefSeq" id="WP_092592574.1">
    <property type="nucleotide sequence ID" value="NZ_FMWL01000019.1"/>
</dbReference>
<proteinExistence type="inferred from homology"/>
<feature type="active site" description="Proton donor" evidence="2">
    <location>
        <position position="68"/>
    </location>
</feature>
<dbReference type="InterPro" id="IPR004175">
    <property type="entry name" value="RNA_CPDase"/>
</dbReference>
<dbReference type="GO" id="GO:0008664">
    <property type="term" value="F:RNA 2',3'-cyclic 3'-phosphodiesterase activity"/>
    <property type="evidence" value="ECO:0007669"/>
    <property type="project" value="UniProtKB-EC"/>
</dbReference>
<dbReference type="InterPro" id="IPR009097">
    <property type="entry name" value="Cyclic_Pdiesterase"/>
</dbReference>
<dbReference type="AlphaFoldDB" id="A0A1G5S5U1"/>
<dbReference type="PANTHER" id="PTHR35561">
    <property type="entry name" value="RNA 2',3'-CYCLIC PHOSPHODIESTERASE"/>
    <property type="match status" value="1"/>
</dbReference>
<name>A0A1G5S5U1_9FIRM</name>
<feature type="active site" description="Proton acceptor" evidence="2">
    <location>
        <position position="163"/>
    </location>
</feature>
<evidence type="ECO:0000313" key="3">
    <source>
        <dbReference type="EMBL" id="SCZ81477.1"/>
    </source>
</evidence>
<evidence type="ECO:0000256" key="2">
    <source>
        <dbReference type="HAMAP-Rule" id="MF_01940"/>
    </source>
</evidence>
<dbReference type="Gene3D" id="3.90.1140.10">
    <property type="entry name" value="Cyclic phosphodiesterase"/>
    <property type="match status" value="1"/>
</dbReference>
<accession>A0A1G5S5U1</accession>
<keyword evidence="3" id="KW-0436">Ligase</keyword>
<dbReference type="Proteomes" id="UP000199208">
    <property type="component" value="Unassembled WGS sequence"/>
</dbReference>
<dbReference type="PANTHER" id="PTHR35561:SF1">
    <property type="entry name" value="RNA 2',3'-CYCLIC PHOSPHODIESTERASE"/>
    <property type="match status" value="1"/>
</dbReference>
<dbReference type="EMBL" id="FMWL01000019">
    <property type="protein sequence ID" value="SCZ81477.1"/>
    <property type="molecule type" value="Genomic_DNA"/>
</dbReference>
<dbReference type="SUPFAM" id="SSF55144">
    <property type="entry name" value="LigT-like"/>
    <property type="match status" value="1"/>
</dbReference>
<dbReference type="STRING" id="1120920.SAMN03080599_02811"/>
<keyword evidence="4" id="KW-1185">Reference proteome</keyword>
<sequence length="217" mass="24155">MRMQEGKVIKGRAVDSGGTGAEGAVVLKRRLFIGIELPPAVKSRIYKAARPALDKIKKGKLTDKDNFHLTVFFIGEVPAEEVSEWEDCVARAAAENQGFDITLCHTGYFSRKNRKILWFGSEDSVPLEMLYKSVLSAADSVLLRHEKPMASAQPGANRPFKPHVTLGREISAEDEAVVVRTEKIKLKVEALTLFESKRATGRLAYMPIARFRLGERV</sequence>
<comment type="catalytic activity">
    <reaction evidence="2">
        <text>a 3'-end 2',3'-cyclophospho-ribonucleotide-RNA + H2O = a 3'-end 2'-phospho-ribonucleotide-RNA + H(+)</text>
        <dbReference type="Rhea" id="RHEA:11828"/>
        <dbReference type="Rhea" id="RHEA-COMP:10464"/>
        <dbReference type="Rhea" id="RHEA-COMP:17353"/>
        <dbReference type="ChEBI" id="CHEBI:15377"/>
        <dbReference type="ChEBI" id="CHEBI:15378"/>
        <dbReference type="ChEBI" id="CHEBI:83064"/>
        <dbReference type="ChEBI" id="CHEBI:173113"/>
        <dbReference type="EC" id="3.1.4.58"/>
    </reaction>
</comment>
<comment type="similarity">
    <text evidence="2">Belongs to the 2H phosphoesterase superfamily. ThpR family.</text>
</comment>
<dbReference type="OrthoDB" id="9789350at2"/>
<feature type="short sequence motif" description="HXTX 2" evidence="2">
    <location>
        <begin position="163"/>
        <end position="166"/>
    </location>
</feature>
<gene>
    <name evidence="3" type="ORF">SAMN03080599_02811</name>
</gene>
<protein>
    <recommendedName>
        <fullName evidence="2">RNA 2',3'-cyclic phosphodiesterase</fullName>
        <shortName evidence="2">RNA 2',3'-CPDase</shortName>
        <ecNumber evidence="2">3.1.4.58</ecNumber>
    </recommendedName>
</protein>
<feature type="short sequence motif" description="HXTX 1" evidence="2">
    <location>
        <begin position="68"/>
        <end position="71"/>
    </location>
</feature>
<organism evidence="3 4">
    <name type="scientific">Acidaminobacter hydrogenoformans DSM 2784</name>
    <dbReference type="NCBI Taxonomy" id="1120920"/>
    <lineage>
        <taxon>Bacteria</taxon>
        <taxon>Bacillati</taxon>
        <taxon>Bacillota</taxon>
        <taxon>Clostridia</taxon>
        <taxon>Peptostreptococcales</taxon>
        <taxon>Acidaminobacteraceae</taxon>
        <taxon>Acidaminobacter</taxon>
    </lineage>
</organism>
<keyword evidence="1 2" id="KW-0378">Hydrolase</keyword>
<dbReference type="Pfam" id="PF13563">
    <property type="entry name" value="2_5_RNA_ligase2"/>
    <property type="match status" value="1"/>
</dbReference>
<dbReference type="EC" id="3.1.4.58" evidence="2"/>
<dbReference type="HAMAP" id="MF_01940">
    <property type="entry name" value="RNA_CPDase"/>
    <property type="match status" value="1"/>
</dbReference>
<reference evidence="3 4" key="1">
    <citation type="submission" date="2016-10" db="EMBL/GenBank/DDBJ databases">
        <authorList>
            <person name="de Groot N.N."/>
        </authorList>
    </citation>
    <scope>NUCLEOTIDE SEQUENCE [LARGE SCALE GENOMIC DNA]</scope>
    <source>
        <strain evidence="3 4">DSM 2784</strain>
    </source>
</reference>
<dbReference type="NCBIfam" id="TIGR02258">
    <property type="entry name" value="2_5_ligase"/>
    <property type="match status" value="1"/>
</dbReference>
<dbReference type="GO" id="GO:0016874">
    <property type="term" value="F:ligase activity"/>
    <property type="evidence" value="ECO:0007669"/>
    <property type="project" value="UniProtKB-KW"/>
</dbReference>
<dbReference type="GO" id="GO:0004113">
    <property type="term" value="F:2',3'-cyclic-nucleotide 3'-phosphodiesterase activity"/>
    <property type="evidence" value="ECO:0007669"/>
    <property type="project" value="InterPro"/>
</dbReference>